<evidence type="ECO:0000256" key="5">
    <source>
        <dbReference type="ARBA" id="ARBA00023004"/>
    </source>
</evidence>
<evidence type="ECO:0000256" key="3">
    <source>
        <dbReference type="ARBA" id="ARBA00022964"/>
    </source>
</evidence>
<sequence>MDSDITDLTDKIFEENIEWQKHKWADTQGEVVNSDDIDVVYHGEVLTDEKLYQEIFKHITQYGNTDYGKWARQTGLEHLSDFRFNRYEANTFMAEHVDHIRSLFDGEQKGIPVLSIIGLLNDDFTGGEFVLCDEVIPLKKNSLMIWPSVFLYPHKVMPIKSGTRYTFVGWAW</sequence>
<dbReference type="EMBL" id="UINC01004223">
    <property type="protein sequence ID" value="SVA12742.1"/>
    <property type="molecule type" value="Genomic_DNA"/>
</dbReference>
<organism evidence="7">
    <name type="scientific">marine metagenome</name>
    <dbReference type="NCBI Taxonomy" id="408172"/>
    <lineage>
        <taxon>unclassified sequences</taxon>
        <taxon>metagenomes</taxon>
        <taxon>ecological metagenomes</taxon>
    </lineage>
</organism>
<keyword evidence="5" id="KW-0408">Iron</keyword>
<dbReference type="GO" id="GO:0051213">
    <property type="term" value="F:dioxygenase activity"/>
    <property type="evidence" value="ECO:0007669"/>
    <property type="project" value="UniProtKB-KW"/>
</dbReference>
<dbReference type="GO" id="GO:0016705">
    <property type="term" value="F:oxidoreductase activity, acting on paired donors, with incorporation or reduction of molecular oxygen"/>
    <property type="evidence" value="ECO:0007669"/>
    <property type="project" value="InterPro"/>
</dbReference>
<dbReference type="InterPro" id="IPR044862">
    <property type="entry name" value="Pro_4_hyd_alph_FE2OG_OXY"/>
</dbReference>
<accession>A0A381T981</accession>
<dbReference type="PROSITE" id="PS51471">
    <property type="entry name" value="FE2OG_OXY"/>
    <property type="match status" value="1"/>
</dbReference>
<dbReference type="InterPro" id="IPR005123">
    <property type="entry name" value="Oxoglu/Fe-dep_dioxygenase_dom"/>
</dbReference>
<feature type="domain" description="Fe2OG dioxygenase" evidence="6">
    <location>
        <begin position="75"/>
        <end position="172"/>
    </location>
</feature>
<reference evidence="7" key="1">
    <citation type="submission" date="2018-05" db="EMBL/GenBank/DDBJ databases">
        <authorList>
            <person name="Lanie J.A."/>
            <person name="Ng W.-L."/>
            <person name="Kazmierczak K.M."/>
            <person name="Andrzejewski T.M."/>
            <person name="Davidsen T.M."/>
            <person name="Wayne K.J."/>
            <person name="Tettelin H."/>
            <person name="Glass J.I."/>
            <person name="Rusch D."/>
            <person name="Podicherti R."/>
            <person name="Tsui H.-C.T."/>
            <person name="Winkler M.E."/>
        </authorList>
    </citation>
    <scope>NUCLEOTIDE SEQUENCE</scope>
</reference>
<dbReference type="InterPro" id="IPR006620">
    <property type="entry name" value="Pro_4_hyd_alph"/>
</dbReference>
<evidence type="ECO:0000259" key="6">
    <source>
        <dbReference type="PROSITE" id="PS51471"/>
    </source>
</evidence>
<protein>
    <recommendedName>
        <fullName evidence="6">Fe2OG dioxygenase domain-containing protein</fullName>
    </recommendedName>
</protein>
<dbReference type="GO" id="GO:0031418">
    <property type="term" value="F:L-ascorbic acid binding"/>
    <property type="evidence" value="ECO:0007669"/>
    <property type="project" value="InterPro"/>
</dbReference>
<gene>
    <name evidence="7" type="ORF">METZ01_LOCUS65596</name>
</gene>
<evidence type="ECO:0000256" key="2">
    <source>
        <dbReference type="ARBA" id="ARBA00022723"/>
    </source>
</evidence>
<dbReference type="Gene3D" id="2.60.120.620">
    <property type="entry name" value="q2cbj1_9rhob like domain"/>
    <property type="match status" value="1"/>
</dbReference>
<comment type="cofactor">
    <cofactor evidence="1">
        <name>L-ascorbate</name>
        <dbReference type="ChEBI" id="CHEBI:38290"/>
    </cofactor>
</comment>
<dbReference type="SMART" id="SM00702">
    <property type="entry name" value="P4Hc"/>
    <property type="match status" value="1"/>
</dbReference>
<dbReference type="Pfam" id="PF13640">
    <property type="entry name" value="2OG-FeII_Oxy_3"/>
    <property type="match status" value="1"/>
</dbReference>
<proteinExistence type="predicted"/>
<evidence type="ECO:0000313" key="7">
    <source>
        <dbReference type="EMBL" id="SVA12742.1"/>
    </source>
</evidence>
<keyword evidence="3" id="KW-0223">Dioxygenase</keyword>
<name>A0A381T981_9ZZZZ</name>
<evidence type="ECO:0000256" key="1">
    <source>
        <dbReference type="ARBA" id="ARBA00001961"/>
    </source>
</evidence>
<keyword evidence="4" id="KW-0560">Oxidoreductase</keyword>
<evidence type="ECO:0000256" key="4">
    <source>
        <dbReference type="ARBA" id="ARBA00023002"/>
    </source>
</evidence>
<dbReference type="GO" id="GO:0005506">
    <property type="term" value="F:iron ion binding"/>
    <property type="evidence" value="ECO:0007669"/>
    <property type="project" value="InterPro"/>
</dbReference>
<dbReference type="AlphaFoldDB" id="A0A381T981"/>
<keyword evidence="2" id="KW-0479">Metal-binding</keyword>